<evidence type="ECO:0000313" key="1">
    <source>
        <dbReference type="EMBL" id="GGB45826.1"/>
    </source>
</evidence>
<reference evidence="1" key="2">
    <citation type="submission" date="2020-09" db="EMBL/GenBank/DDBJ databases">
        <authorList>
            <person name="Sun Q."/>
            <person name="Zhou Y."/>
        </authorList>
    </citation>
    <scope>NUCLEOTIDE SEQUENCE</scope>
    <source>
        <strain evidence="1">CGMCC 1.12827</strain>
    </source>
</reference>
<dbReference type="AlphaFoldDB" id="A0A916THK0"/>
<name>A0A916THK0_9ACTN</name>
<sequence length="72" mass="7731">MTRTAGGIDRVEGAVQPRLGLSGDRVLLLSVAEKSVRHVSLQNGSRTRGIVMWVTIRSRAADGRTVSVPGQF</sequence>
<comment type="caution">
    <text evidence="1">The sequence shown here is derived from an EMBL/GenBank/DDBJ whole genome shotgun (WGS) entry which is preliminary data.</text>
</comment>
<dbReference type="EMBL" id="BMGC01000045">
    <property type="protein sequence ID" value="GGB45826.1"/>
    <property type="molecule type" value="Genomic_DNA"/>
</dbReference>
<protein>
    <submittedName>
        <fullName evidence="1">Uncharacterized protein</fullName>
    </submittedName>
</protein>
<gene>
    <name evidence="1" type="ORF">GCM10011489_36520</name>
</gene>
<dbReference type="Proteomes" id="UP000621454">
    <property type="component" value="Unassembled WGS sequence"/>
</dbReference>
<proteinExistence type="predicted"/>
<keyword evidence="2" id="KW-1185">Reference proteome</keyword>
<reference evidence="1" key="1">
    <citation type="journal article" date="2014" name="Int. J. Syst. Evol. Microbiol.">
        <title>Complete genome sequence of Corynebacterium casei LMG S-19264T (=DSM 44701T), isolated from a smear-ripened cheese.</title>
        <authorList>
            <consortium name="US DOE Joint Genome Institute (JGI-PGF)"/>
            <person name="Walter F."/>
            <person name="Albersmeier A."/>
            <person name="Kalinowski J."/>
            <person name="Ruckert C."/>
        </authorList>
    </citation>
    <scope>NUCLEOTIDE SEQUENCE</scope>
    <source>
        <strain evidence="1">CGMCC 1.12827</strain>
    </source>
</reference>
<evidence type="ECO:0000313" key="2">
    <source>
        <dbReference type="Proteomes" id="UP000621454"/>
    </source>
</evidence>
<organism evidence="1 2">
    <name type="scientific">Gordonia jinhuaensis</name>
    <dbReference type="NCBI Taxonomy" id="1517702"/>
    <lineage>
        <taxon>Bacteria</taxon>
        <taxon>Bacillati</taxon>
        <taxon>Actinomycetota</taxon>
        <taxon>Actinomycetes</taxon>
        <taxon>Mycobacteriales</taxon>
        <taxon>Gordoniaceae</taxon>
        <taxon>Gordonia</taxon>
    </lineage>
</organism>
<accession>A0A916THK0</accession>